<name>A0A437A1T6_ARTFL</name>
<dbReference type="GeneID" id="93585748"/>
<feature type="region of interest" description="Disordered" evidence="1">
    <location>
        <begin position="177"/>
        <end position="258"/>
    </location>
</feature>
<evidence type="ECO:0000313" key="3">
    <source>
        <dbReference type="Proteomes" id="UP000283090"/>
    </source>
</evidence>
<feature type="compositionally biased region" description="Basic and acidic residues" evidence="1">
    <location>
        <begin position="186"/>
        <end position="197"/>
    </location>
</feature>
<feature type="compositionally biased region" description="Low complexity" evidence="1">
    <location>
        <begin position="220"/>
        <end position="232"/>
    </location>
</feature>
<dbReference type="Proteomes" id="UP000283090">
    <property type="component" value="Unassembled WGS sequence"/>
</dbReference>
<evidence type="ECO:0000313" key="2">
    <source>
        <dbReference type="EMBL" id="RVD85106.1"/>
    </source>
</evidence>
<gene>
    <name evidence="2" type="ORF">DFL_003437</name>
</gene>
<accession>A0A437A1T6</accession>
<organism evidence="2 3">
    <name type="scientific">Arthrobotrys flagrans</name>
    <name type="common">Nematode-trapping fungus</name>
    <name type="synonym">Trichothecium flagrans</name>
    <dbReference type="NCBI Taxonomy" id="97331"/>
    <lineage>
        <taxon>Eukaryota</taxon>
        <taxon>Fungi</taxon>
        <taxon>Dikarya</taxon>
        <taxon>Ascomycota</taxon>
        <taxon>Pezizomycotina</taxon>
        <taxon>Orbiliomycetes</taxon>
        <taxon>Orbiliales</taxon>
        <taxon>Orbiliaceae</taxon>
        <taxon>Arthrobotrys</taxon>
    </lineage>
</organism>
<evidence type="ECO:0000256" key="1">
    <source>
        <dbReference type="SAM" id="MobiDB-lite"/>
    </source>
</evidence>
<dbReference type="RefSeq" id="XP_067490650.1">
    <property type="nucleotide sequence ID" value="XM_067632375.1"/>
</dbReference>
<keyword evidence="3" id="KW-1185">Reference proteome</keyword>
<proteinExistence type="predicted"/>
<reference evidence="2 3" key="1">
    <citation type="submission" date="2019-01" db="EMBL/GenBank/DDBJ databases">
        <title>Intercellular communication is required for trap formation in the nematode-trapping fungus Duddingtonia flagrans.</title>
        <authorList>
            <person name="Youssar L."/>
            <person name="Wernet V."/>
            <person name="Hensel N."/>
            <person name="Hildebrandt H.-G."/>
            <person name="Fischer R."/>
        </authorList>
    </citation>
    <scope>NUCLEOTIDE SEQUENCE [LARGE SCALE GENOMIC DNA]</scope>
    <source>
        <strain evidence="2 3">CBS H-5679</strain>
    </source>
</reference>
<protein>
    <submittedName>
        <fullName evidence="2">Uncharacterized protein</fullName>
    </submittedName>
</protein>
<dbReference type="EMBL" id="SAEB01000006">
    <property type="protein sequence ID" value="RVD85106.1"/>
    <property type="molecule type" value="Genomic_DNA"/>
</dbReference>
<dbReference type="AlphaFoldDB" id="A0A437A1T6"/>
<dbReference type="OrthoDB" id="5423647at2759"/>
<sequence>MKNGETITVGLAPFELFHTGWKGTGSPVPPPDRSIIGRRAYAVIVRQPLPGDFIISRSLASPTGNTQGTVIGIVGGACVLRVEKWFLRSDYFNTESRVIPVMGDLPDKPKLVLYNSPRAYDKHKAKLERKFQDRKDQGSRLSVKDLGGTLRQVPKGKILGWDIKVLDFGPIGPPKHLSVSSLGGDPEPRFEPKRDPWDNIDDETANNGPDEKATSTLFPSSTATEGGTTMESGSEELRVGEAETGSTGKKKGEGVVKV</sequence>
<comment type="caution">
    <text evidence="2">The sequence shown here is derived from an EMBL/GenBank/DDBJ whole genome shotgun (WGS) entry which is preliminary data.</text>
</comment>
<dbReference type="VEuPathDB" id="FungiDB:DFL_003437"/>